<keyword evidence="3" id="KW-1185">Reference proteome</keyword>
<accession>A0A9P8XSY2</accession>
<dbReference type="RefSeq" id="XP_046005794.1">
    <property type="nucleotide sequence ID" value="XM_046155627.1"/>
</dbReference>
<reference evidence="2" key="1">
    <citation type="journal article" date="2021" name="Nat. Commun.">
        <title>Genetic determinants of endophytism in the Arabidopsis root mycobiome.</title>
        <authorList>
            <person name="Mesny F."/>
            <person name="Miyauchi S."/>
            <person name="Thiergart T."/>
            <person name="Pickel B."/>
            <person name="Atanasova L."/>
            <person name="Karlsson M."/>
            <person name="Huettel B."/>
            <person name="Barry K.W."/>
            <person name="Haridas S."/>
            <person name="Chen C."/>
            <person name="Bauer D."/>
            <person name="Andreopoulos W."/>
            <person name="Pangilinan J."/>
            <person name="LaButti K."/>
            <person name="Riley R."/>
            <person name="Lipzen A."/>
            <person name="Clum A."/>
            <person name="Drula E."/>
            <person name="Henrissat B."/>
            <person name="Kohler A."/>
            <person name="Grigoriev I.V."/>
            <person name="Martin F.M."/>
            <person name="Hacquard S."/>
        </authorList>
    </citation>
    <scope>NUCLEOTIDE SEQUENCE</scope>
    <source>
        <strain evidence="2">MPI-CAGE-CH-0230</strain>
    </source>
</reference>
<keyword evidence="1" id="KW-1133">Transmembrane helix</keyword>
<organism evidence="2 3">
    <name type="scientific">Microdochium trichocladiopsis</name>
    <dbReference type="NCBI Taxonomy" id="1682393"/>
    <lineage>
        <taxon>Eukaryota</taxon>
        <taxon>Fungi</taxon>
        <taxon>Dikarya</taxon>
        <taxon>Ascomycota</taxon>
        <taxon>Pezizomycotina</taxon>
        <taxon>Sordariomycetes</taxon>
        <taxon>Xylariomycetidae</taxon>
        <taxon>Xylariales</taxon>
        <taxon>Microdochiaceae</taxon>
        <taxon>Microdochium</taxon>
    </lineage>
</organism>
<evidence type="ECO:0000313" key="3">
    <source>
        <dbReference type="Proteomes" id="UP000756346"/>
    </source>
</evidence>
<comment type="caution">
    <text evidence="2">The sequence shown here is derived from an EMBL/GenBank/DDBJ whole genome shotgun (WGS) entry which is preliminary data.</text>
</comment>
<keyword evidence="1" id="KW-0812">Transmembrane</keyword>
<evidence type="ECO:0000313" key="2">
    <source>
        <dbReference type="EMBL" id="KAH7016170.1"/>
    </source>
</evidence>
<gene>
    <name evidence="2" type="ORF">B0I36DRAFT_336957</name>
</gene>
<dbReference type="AlphaFoldDB" id="A0A9P8XSY2"/>
<proteinExistence type="predicted"/>
<keyword evidence="1" id="KW-0472">Membrane</keyword>
<protein>
    <submittedName>
        <fullName evidence="2">Uncharacterized protein</fullName>
    </submittedName>
</protein>
<dbReference type="Proteomes" id="UP000756346">
    <property type="component" value="Unassembled WGS sequence"/>
</dbReference>
<feature type="transmembrane region" description="Helical" evidence="1">
    <location>
        <begin position="17"/>
        <end position="38"/>
    </location>
</feature>
<sequence>MLAGTTSWLEALFMVPWAIRHASVALRYCALCTYFAALFRYSRRCLPLFIAFCLYCLSRFVTTHSTVYGKVE</sequence>
<evidence type="ECO:0000256" key="1">
    <source>
        <dbReference type="SAM" id="Phobius"/>
    </source>
</evidence>
<dbReference type="GeneID" id="70185173"/>
<dbReference type="EMBL" id="JAGTJQ010000012">
    <property type="protein sequence ID" value="KAH7016170.1"/>
    <property type="molecule type" value="Genomic_DNA"/>
</dbReference>
<feature type="transmembrane region" description="Helical" evidence="1">
    <location>
        <begin position="45"/>
        <end position="62"/>
    </location>
</feature>
<name>A0A9P8XSY2_9PEZI</name>